<dbReference type="InterPro" id="IPR010994">
    <property type="entry name" value="RuvA_2-like"/>
</dbReference>
<dbReference type="InterPro" id="IPR023319">
    <property type="entry name" value="Tex-like_HTH_dom_sf"/>
</dbReference>
<reference evidence="4" key="3">
    <citation type="submission" date="2011-05" db="EMBL/GenBank/DDBJ databases">
        <title>Complete sequence of Methylomonas methanica MC09.</title>
        <authorList>
            <consortium name="US DOE Joint Genome Institute"/>
            <person name="Lucas S."/>
            <person name="Han J."/>
            <person name="Lapidus A."/>
            <person name="Cheng J.-F."/>
            <person name="Goodwin L."/>
            <person name="Pitluck S."/>
            <person name="Peters L."/>
            <person name="Mikhailova N."/>
            <person name="Teshima H."/>
            <person name="Han C."/>
            <person name="Tapia R."/>
            <person name="Land M."/>
            <person name="Hauser L."/>
            <person name="Kyrpides N."/>
            <person name="Ivanova N."/>
            <person name="Pagani I."/>
            <person name="Stein L."/>
            <person name="Woyke T."/>
        </authorList>
    </citation>
    <scope>NUCLEOTIDE SEQUENCE [LARGE SCALE GENOMIC DNA]</scope>
    <source>
        <strain evidence="4">MC09</strain>
    </source>
</reference>
<dbReference type="InterPro" id="IPR018974">
    <property type="entry name" value="Tex-like_N"/>
</dbReference>
<dbReference type="PROSITE" id="PS50126">
    <property type="entry name" value="S1"/>
    <property type="match status" value="1"/>
</dbReference>
<dbReference type="Pfam" id="PF09371">
    <property type="entry name" value="Tex_N"/>
    <property type="match status" value="1"/>
</dbReference>
<dbReference type="SMART" id="SM00316">
    <property type="entry name" value="S1"/>
    <property type="match status" value="1"/>
</dbReference>
<dbReference type="InterPro" id="IPR044146">
    <property type="entry name" value="S1_Tex"/>
</dbReference>
<dbReference type="AlphaFoldDB" id="G0A2C2"/>
<dbReference type="InterPro" id="IPR003029">
    <property type="entry name" value="S1_domain"/>
</dbReference>
<dbReference type="Gene3D" id="1.10.150.310">
    <property type="entry name" value="Tex RuvX-like domain-like"/>
    <property type="match status" value="1"/>
</dbReference>
<dbReference type="Gene3D" id="2.40.50.140">
    <property type="entry name" value="Nucleic acid-binding proteins"/>
    <property type="match status" value="1"/>
</dbReference>
<evidence type="ECO:0000256" key="1">
    <source>
        <dbReference type="SAM" id="MobiDB-lite"/>
    </source>
</evidence>
<dbReference type="GO" id="GO:0005829">
    <property type="term" value="C:cytosol"/>
    <property type="evidence" value="ECO:0007669"/>
    <property type="project" value="TreeGrafter"/>
</dbReference>
<dbReference type="InterPro" id="IPR055179">
    <property type="entry name" value="Tex-like_central_region"/>
</dbReference>
<dbReference type="SUPFAM" id="SSF158832">
    <property type="entry name" value="Tex N-terminal region-like"/>
    <property type="match status" value="1"/>
</dbReference>
<dbReference type="InterPro" id="IPR041692">
    <property type="entry name" value="HHH_9"/>
</dbReference>
<dbReference type="Pfam" id="PF00575">
    <property type="entry name" value="S1"/>
    <property type="match status" value="1"/>
</dbReference>
<dbReference type="SUPFAM" id="SSF53098">
    <property type="entry name" value="Ribonuclease H-like"/>
    <property type="match status" value="1"/>
</dbReference>
<dbReference type="PANTHER" id="PTHR10724">
    <property type="entry name" value="30S RIBOSOMAL PROTEIN S1"/>
    <property type="match status" value="1"/>
</dbReference>
<dbReference type="Pfam" id="PF12836">
    <property type="entry name" value="HHH_3"/>
    <property type="match status" value="1"/>
</dbReference>
<dbReference type="GO" id="GO:0006139">
    <property type="term" value="P:nucleobase-containing compound metabolic process"/>
    <property type="evidence" value="ECO:0007669"/>
    <property type="project" value="InterPro"/>
</dbReference>
<dbReference type="GO" id="GO:0003729">
    <property type="term" value="F:mRNA binding"/>
    <property type="evidence" value="ECO:0007669"/>
    <property type="project" value="TreeGrafter"/>
</dbReference>
<dbReference type="GO" id="GO:0006412">
    <property type="term" value="P:translation"/>
    <property type="evidence" value="ECO:0007669"/>
    <property type="project" value="TreeGrafter"/>
</dbReference>
<dbReference type="Pfam" id="PF17674">
    <property type="entry name" value="HHH_9"/>
    <property type="match status" value="1"/>
</dbReference>
<protein>
    <submittedName>
        <fullName evidence="3">Tex-like protein</fullName>
    </submittedName>
</protein>
<dbReference type="SUPFAM" id="SSF47781">
    <property type="entry name" value="RuvA domain 2-like"/>
    <property type="match status" value="2"/>
</dbReference>
<dbReference type="OrthoDB" id="9804714at2"/>
<dbReference type="eggNOG" id="COG2183">
    <property type="taxonomic scope" value="Bacteria"/>
</dbReference>
<evidence type="ECO:0000313" key="4">
    <source>
        <dbReference type="Proteomes" id="UP000008888"/>
    </source>
</evidence>
<feature type="compositionally biased region" description="Basic and acidic residues" evidence="1">
    <location>
        <begin position="721"/>
        <end position="732"/>
    </location>
</feature>
<dbReference type="Pfam" id="PF16921">
    <property type="entry name" value="Tex_YqgF"/>
    <property type="match status" value="1"/>
</dbReference>
<dbReference type="InterPro" id="IPR050437">
    <property type="entry name" value="Ribos_protein_bS1-like"/>
</dbReference>
<dbReference type="InterPro" id="IPR012340">
    <property type="entry name" value="NA-bd_OB-fold"/>
</dbReference>
<feature type="region of interest" description="Disordered" evidence="1">
    <location>
        <begin position="721"/>
        <end position="750"/>
    </location>
</feature>
<dbReference type="RefSeq" id="WP_013817206.1">
    <property type="nucleotide sequence ID" value="NC_015572.1"/>
</dbReference>
<dbReference type="STRING" id="857087.Metme_0490"/>
<feature type="domain" description="S1 motif" evidence="2">
    <location>
        <begin position="648"/>
        <end position="717"/>
    </location>
</feature>
<dbReference type="KEGG" id="mmt:Metme_0490"/>
<dbReference type="FunFam" id="2.40.50.140:FF:000051">
    <property type="entry name" value="RNA-binding transcriptional accessory protein"/>
    <property type="match status" value="1"/>
</dbReference>
<sequence>MDVIQRIAEELSVKSQQVAAAVALLDEGATVPFISRYRKEATGGLDDTQLRMLQERLIYLRELNDRRKTILDSIASQGKLSPELETAILEADTKTLLEDLYLPYKPKRRTKAQIAREAGLEPLADALLADRGLVPEQEAVAYINAEMGVADAAAALDGARQIIMERISEDADLLAELRERIWRKGILHASVVSGKEAEAAKFKDYFDYSEAINKIPSHRALALFRGRNEDLLSLTLLPAELDQEEHQLCTQFVSQRLNVSDISRPADAWLAETARFAWKIKLFTRIDLDLKLRLREAAELEAIRVFASNLRDLLLTAPAGHKATMGLDPGIRTGVKVAVVDATGKVLATDTIYPHAPKNQWDQSISVLARLIKQHQVSLVSIGNGTASRETDQLVADLMKQHKDLPIQKITVSEAGASVYSASELAAKEFPDLDVSLRGAVSIARRLQDPLAELVKIDPKSIGVGQYQHDVNQVQLARMLDTVVEDCVNAVGVDVNTASAALLKQVSGLSASISENIVAFRNQNGPFANRSQLKKVPRLGDKAFEQAAGFLRVMNGDNPLDASAVHPEAYPVVNAILDDTGKSIRDLIGQSQFLRSLNPASYTSAAFGLPTVSDILQELEKPGRDPRPEFKSVQFKEGVEKITDLQPGMRLEGVVTNVANFGAFVDIGVHQDGLVHISHLADDFVKDPRSVVKTGDMVNVRVLEVDVARQRISLSMKKNVDNSEIVRSEKPQKTSHKPGKPQPILQNSMSNAFAKALKK</sequence>
<dbReference type="FunFam" id="1.10.10.650:FF:000001">
    <property type="entry name" value="S1 RNA-binding domain 1"/>
    <property type="match status" value="1"/>
</dbReference>
<gene>
    <name evidence="3" type="ordered locus">Metme_0490</name>
</gene>
<dbReference type="InterPro" id="IPR012337">
    <property type="entry name" value="RNaseH-like_sf"/>
</dbReference>
<dbReference type="HOGENOM" id="CLU_009833_0_2_6"/>
<accession>G0A2C2</accession>
<dbReference type="Gene3D" id="1.10.10.650">
    <property type="entry name" value="RuvA domain 2-like"/>
    <property type="match status" value="1"/>
</dbReference>
<dbReference type="InterPro" id="IPR023323">
    <property type="entry name" value="Tex-like_dom_sf"/>
</dbReference>
<dbReference type="FunFam" id="3.30.420.140:FF:000001">
    <property type="entry name" value="RNA-binding transcriptional accessory protein"/>
    <property type="match status" value="1"/>
</dbReference>
<dbReference type="Gene3D" id="3.30.420.140">
    <property type="entry name" value="YqgF/RNase H-like domain"/>
    <property type="match status" value="1"/>
</dbReference>
<dbReference type="SMART" id="SM00732">
    <property type="entry name" value="YqgFc"/>
    <property type="match status" value="1"/>
</dbReference>
<dbReference type="CDD" id="cd05685">
    <property type="entry name" value="S1_Tex"/>
    <property type="match status" value="1"/>
</dbReference>
<dbReference type="FunFam" id="1.10.150.310:FF:000001">
    <property type="entry name" value="RNA-binding transcriptional accessory protein"/>
    <property type="match status" value="1"/>
</dbReference>
<dbReference type="GO" id="GO:0003735">
    <property type="term" value="F:structural constituent of ribosome"/>
    <property type="evidence" value="ECO:0007669"/>
    <property type="project" value="TreeGrafter"/>
</dbReference>
<evidence type="ECO:0000313" key="3">
    <source>
        <dbReference type="EMBL" id="AEF98934.1"/>
    </source>
</evidence>
<dbReference type="InterPro" id="IPR006641">
    <property type="entry name" value="YqgF/RNaseH-like_dom"/>
</dbReference>
<reference evidence="3 4" key="1">
    <citation type="journal article" date="2011" name="J. Bacteriol.">
        <title>Complete Genome Sequence of the Aerobic Marine Methanotroph Methylomonas methanica MC09.</title>
        <authorList>
            <person name="Boden R."/>
            <person name="Cunliffe M."/>
            <person name="Scanlan J."/>
            <person name="Moussard H."/>
            <person name="Kits K.D."/>
            <person name="Klotz M.G."/>
            <person name="Jetten M.S."/>
            <person name="Vuilleumier S."/>
            <person name="Han J."/>
            <person name="Peters L."/>
            <person name="Mikhailova N."/>
            <person name="Teshima H."/>
            <person name="Tapia R."/>
            <person name="Kyrpides N."/>
            <person name="Ivanova N."/>
            <person name="Pagani I."/>
            <person name="Cheng J.F."/>
            <person name="Goodwin L."/>
            <person name="Han C."/>
            <person name="Hauser L."/>
            <person name="Land M.L."/>
            <person name="Lapidus A."/>
            <person name="Lucas S."/>
            <person name="Pitluck S."/>
            <person name="Woyke T."/>
            <person name="Stein L."/>
            <person name="Murrell J.C."/>
        </authorList>
    </citation>
    <scope>NUCLEOTIDE SEQUENCE [LARGE SCALE GENOMIC DNA]</scope>
    <source>
        <strain evidence="3 4">MC09</strain>
    </source>
</reference>
<organism evidence="3 4">
    <name type="scientific">Methylomonas methanica (strain DSM 25384 / MC09)</name>
    <dbReference type="NCBI Taxonomy" id="857087"/>
    <lineage>
        <taxon>Bacteria</taxon>
        <taxon>Pseudomonadati</taxon>
        <taxon>Pseudomonadota</taxon>
        <taxon>Gammaproteobacteria</taxon>
        <taxon>Methylococcales</taxon>
        <taxon>Methylococcaceae</taxon>
        <taxon>Methylomonas</taxon>
    </lineage>
</organism>
<dbReference type="InterPro" id="IPR037027">
    <property type="entry name" value="YqgF/RNaseH-like_dom_sf"/>
</dbReference>
<dbReference type="Pfam" id="PF22706">
    <property type="entry name" value="Tex_central_region"/>
    <property type="match status" value="1"/>
</dbReference>
<evidence type="ECO:0000259" key="2">
    <source>
        <dbReference type="PROSITE" id="PS50126"/>
    </source>
</evidence>
<dbReference type="Proteomes" id="UP000008888">
    <property type="component" value="Chromosome"/>
</dbReference>
<name>G0A2C2_METMM</name>
<reference key="2">
    <citation type="submission" date="2011-05" db="EMBL/GenBank/DDBJ databases">
        <title>Complete genome sequence of the aerobic marine methanotroph Methylomonas methanica MC09.</title>
        <authorList>
            <person name="Boden R."/>
            <person name="Cunliffe M."/>
            <person name="Scanlan J."/>
            <person name="Moussard H."/>
            <person name="Kits K.D."/>
            <person name="Klotz M."/>
            <person name="Jetten M."/>
            <person name="Vuilleumier S."/>
            <person name="Han J."/>
            <person name="Peters L."/>
            <person name="Mikhailova N."/>
            <person name="Teshima H."/>
            <person name="Tapia R."/>
            <person name="Kyrpides N."/>
            <person name="Ivanova N."/>
            <person name="Pagani I."/>
            <person name="Cheng J.-F."/>
            <person name="Goodwin L."/>
            <person name="Han C."/>
            <person name="Hauser L."/>
            <person name="Land M."/>
            <person name="Lapidus A."/>
            <person name="Lucas S."/>
            <person name="Pitluck S."/>
            <person name="Woyke T."/>
            <person name="Stein L.Y."/>
            <person name="Murrell C."/>
        </authorList>
    </citation>
    <scope>NUCLEOTIDE SEQUENCE</scope>
    <source>
        <strain>MC09</strain>
    </source>
</reference>
<keyword evidence="4" id="KW-1185">Reference proteome</keyword>
<proteinExistence type="predicted"/>
<dbReference type="SUPFAM" id="SSF50249">
    <property type="entry name" value="Nucleic acid-binding proteins"/>
    <property type="match status" value="1"/>
</dbReference>
<dbReference type="EMBL" id="CP002738">
    <property type="protein sequence ID" value="AEF98934.1"/>
    <property type="molecule type" value="Genomic_DNA"/>
</dbReference>
<dbReference type="Gene3D" id="1.10.3500.10">
    <property type="entry name" value="Tex N-terminal region-like"/>
    <property type="match status" value="1"/>
</dbReference>
<dbReference type="InterPro" id="IPR032639">
    <property type="entry name" value="Tex_YqgF"/>
</dbReference>
<dbReference type="PANTHER" id="PTHR10724:SF10">
    <property type="entry name" value="S1 RNA-BINDING DOMAIN-CONTAINING PROTEIN 1"/>
    <property type="match status" value="1"/>
</dbReference>